<evidence type="ECO:0000256" key="1">
    <source>
        <dbReference type="SAM" id="SignalP"/>
    </source>
</evidence>
<dbReference type="InterPro" id="IPR008701">
    <property type="entry name" value="NPP1"/>
</dbReference>
<comment type="caution">
    <text evidence="2">The sequence shown here is derived from an EMBL/GenBank/DDBJ whole genome shotgun (WGS) entry which is preliminary data.</text>
</comment>
<dbReference type="Proteomes" id="UP000622797">
    <property type="component" value="Unassembled WGS sequence"/>
</dbReference>
<proteinExistence type="predicted"/>
<reference evidence="2" key="1">
    <citation type="journal article" date="2020" name="BMC Genomics">
        <title>Correction to: Identification and distribution of gene clusters required for synthesis of sphingolipid metabolism inhibitors in diverse species of the filamentous fungus Fusarium.</title>
        <authorList>
            <person name="Kim H.S."/>
            <person name="Lohmar J.M."/>
            <person name="Busman M."/>
            <person name="Brown D.W."/>
            <person name="Naumann T.A."/>
            <person name="Divon H.H."/>
            <person name="Lysoe E."/>
            <person name="Uhlig S."/>
            <person name="Proctor R.H."/>
        </authorList>
    </citation>
    <scope>NUCLEOTIDE SEQUENCE</scope>
    <source>
        <strain evidence="2">NRRL 20472</strain>
    </source>
</reference>
<dbReference type="Pfam" id="PF05630">
    <property type="entry name" value="NPP1"/>
    <property type="match status" value="1"/>
</dbReference>
<feature type="signal peptide" evidence="1">
    <location>
        <begin position="1"/>
        <end position="19"/>
    </location>
</feature>
<evidence type="ECO:0000313" key="2">
    <source>
        <dbReference type="EMBL" id="KAF4965726.1"/>
    </source>
</evidence>
<protein>
    <submittedName>
        <fullName evidence="2">Uncharacterized protein</fullName>
    </submittedName>
</protein>
<dbReference type="OrthoDB" id="5082560at2759"/>
<accession>A0A8H4TXB3</accession>
<sequence>MQLETIFSTFLALAATGTAAPTENPLAITLISGNNPMAEYFTSGGKNYELKFKTSLGRTYIIHDWDTMTAETCRGLADTKSSSAKVPFIDANFANNLNKAWMQYFGMLVLL</sequence>
<reference evidence="2" key="2">
    <citation type="submission" date="2020-05" db="EMBL/GenBank/DDBJ databases">
        <authorList>
            <person name="Kim H.-S."/>
            <person name="Proctor R.H."/>
            <person name="Brown D.W."/>
        </authorList>
    </citation>
    <scope>NUCLEOTIDE SEQUENCE</scope>
    <source>
        <strain evidence="2">NRRL 20472</strain>
    </source>
</reference>
<gene>
    <name evidence="2" type="ORF">FSARC_6509</name>
</gene>
<evidence type="ECO:0000313" key="3">
    <source>
        <dbReference type="Proteomes" id="UP000622797"/>
    </source>
</evidence>
<dbReference type="AlphaFoldDB" id="A0A8H4TXB3"/>
<name>A0A8H4TXB3_9HYPO</name>
<keyword evidence="1" id="KW-0732">Signal</keyword>
<dbReference type="EMBL" id="JABEXW010000331">
    <property type="protein sequence ID" value="KAF4965726.1"/>
    <property type="molecule type" value="Genomic_DNA"/>
</dbReference>
<keyword evidence="3" id="KW-1185">Reference proteome</keyword>
<feature type="chain" id="PRO_5034949092" evidence="1">
    <location>
        <begin position="20"/>
        <end position="111"/>
    </location>
</feature>
<organism evidence="2 3">
    <name type="scientific">Fusarium sarcochroum</name>
    <dbReference type="NCBI Taxonomy" id="1208366"/>
    <lineage>
        <taxon>Eukaryota</taxon>
        <taxon>Fungi</taxon>
        <taxon>Dikarya</taxon>
        <taxon>Ascomycota</taxon>
        <taxon>Pezizomycotina</taxon>
        <taxon>Sordariomycetes</taxon>
        <taxon>Hypocreomycetidae</taxon>
        <taxon>Hypocreales</taxon>
        <taxon>Nectriaceae</taxon>
        <taxon>Fusarium</taxon>
        <taxon>Fusarium lateritium species complex</taxon>
    </lineage>
</organism>